<proteinExistence type="predicted"/>
<comment type="caution">
    <text evidence="2">The sequence shown here is derived from an EMBL/GenBank/DDBJ whole genome shotgun (WGS) entry which is preliminary data.</text>
</comment>
<evidence type="ECO:0000256" key="1">
    <source>
        <dbReference type="ARBA" id="ARBA00022898"/>
    </source>
</evidence>
<dbReference type="Proteomes" id="UP000036947">
    <property type="component" value="Unassembled WGS sequence"/>
</dbReference>
<reference evidence="2 3" key="1">
    <citation type="journal article" date="2015" name="BMC Genomics">
        <title>The genome of the truffle-parasite Tolypocladium ophioglossoides and the evolution of antifungal peptaibiotics.</title>
        <authorList>
            <person name="Quandt C.A."/>
            <person name="Bushley K.E."/>
            <person name="Spatafora J.W."/>
        </authorList>
    </citation>
    <scope>NUCLEOTIDE SEQUENCE [LARGE SCALE GENOMIC DNA]</scope>
    <source>
        <strain evidence="2 3">CBS 100239</strain>
    </source>
</reference>
<keyword evidence="3" id="KW-1185">Reference proteome</keyword>
<dbReference type="PANTHER" id="PTHR43092">
    <property type="entry name" value="L-CYSTEINE DESULFHYDRASE"/>
    <property type="match status" value="1"/>
</dbReference>
<evidence type="ECO:0000313" key="3">
    <source>
        <dbReference type="Proteomes" id="UP000036947"/>
    </source>
</evidence>
<dbReference type="EMBL" id="LFRF01000027">
    <property type="protein sequence ID" value="KND88219.1"/>
    <property type="molecule type" value="Genomic_DNA"/>
</dbReference>
<gene>
    <name evidence="2" type="ORF">TOPH_07125</name>
</gene>
<evidence type="ECO:0000313" key="2">
    <source>
        <dbReference type="EMBL" id="KND88219.1"/>
    </source>
</evidence>
<accession>A0A0L0N2I8</accession>
<sequence>MPLPPSAKSAFVNNFESVGTHKNGPYLSLKGAIAWRRDVLGGEEKIMAYLCDLNKKGSQYVADIIGTEVLENSKETMTNYAMSNVALPV</sequence>
<name>A0A0L0N2I8_TOLOC</name>
<organism evidence="2 3">
    <name type="scientific">Tolypocladium ophioglossoides (strain CBS 100239)</name>
    <name type="common">Snaketongue truffleclub</name>
    <name type="synonym">Elaphocordyceps ophioglossoides</name>
    <dbReference type="NCBI Taxonomy" id="1163406"/>
    <lineage>
        <taxon>Eukaryota</taxon>
        <taxon>Fungi</taxon>
        <taxon>Dikarya</taxon>
        <taxon>Ascomycota</taxon>
        <taxon>Pezizomycotina</taxon>
        <taxon>Sordariomycetes</taxon>
        <taxon>Hypocreomycetidae</taxon>
        <taxon>Hypocreales</taxon>
        <taxon>Ophiocordycipitaceae</taxon>
        <taxon>Tolypocladium</taxon>
    </lineage>
</organism>
<dbReference type="AlphaFoldDB" id="A0A0L0N2I8"/>
<dbReference type="PANTHER" id="PTHR43092:SF2">
    <property type="entry name" value="HERCYNYLCYSTEINE SULFOXIDE LYASE"/>
    <property type="match status" value="1"/>
</dbReference>
<dbReference type="OrthoDB" id="5978656at2759"/>
<dbReference type="STRING" id="1163406.A0A0L0N2I8"/>
<keyword evidence="1" id="KW-0663">Pyridoxal phosphate</keyword>
<protein>
    <submittedName>
        <fullName evidence="2">Uncharacterized protein</fullName>
    </submittedName>
</protein>